<reference evidence="1" key="1">
    <citation type="journal article" date="2015" name="Nature">
        <title>Complex archaea that bridge the gap between prokaryotes and eukaryotes.</title>
        <authorList>
            <person name="Spang A."/>
            <person name="Saw J.H."/>
            <person name="Jorgensen S.L."/>
            <person name="Zaremba-Niedzwiedzka K."/>
            <person name="Martijn J."/>
            <person name="Lind A.E."/>
            <person name="van Eijk R."/>
            <person name="Schleper C."/>
            <person name="Guy L."/>
            <person name="Ettema T.J."/>
        </authorList>
    </citation>
    <scope>NUCLEOTIDE SEQUENCE</scope>
</reference>
<comment type="caution">
    <text evidence="1">The sequence shown here is derived from an EMBL/GenBank/DDBJ whole genome shotgun (WGS) entry which is preliminary data.</text>
</comment>
<evidence type="ECO:0000313" key="1">
    <source>
        <dbReference type="EMBL" id="KKK98680.1"/>
    </source>
</evidence>
<accession>A0A0F9AK46</accession>
<gene>
    <name evidence="1" type="ORF">LCGC14_2640350</name>
</gene>
<dbReference type="EMBL" id="LAZR01045520">
    <property type="protein sequence ID" value="KKK98680.1"/>
    <property type="molecule type" value="Genomic_DNA"/>
</dbReference>
<name>A0A0F9AK46_9ZZZZ</name>
<dbReference type="AlphaFoldDB" id="A0A0F9AK46"/>
<sequence>PHVGKVWDQKTLKWVKKEETSDYYKPKIGKLPFSVGYDRKDYSKEFSLKYKNMSEEEFKKNYHVCAYCDGDLGEDGYITSIIVDTGIAICDKCVSLSETCGMPFSKEGIQ</sequence>
<proteinExistence type="predicted"/>
<protein>
    <submittedName>
        <fullName evidence="1">Uncharacterized protein</fullName>
    </submittedName>
</protein>
<feature type="non-terminal residue" evidence="1">
    <location>
        <position position="1"/>
    </location>
</feature>
<organism evidence="1">
    <name type="scientific">marine sediment metagenome</name>
    <dbReference type="NCBI Taxonomy" id="412755"/>
    <lineage>
        <taxon>unclassified sequences</taxon>
        <taxon>metagenomes</taxon>
        <taxon>ecological metagenomes</taxon>
    </lineage>
</organism>